<evidence type="ECO:0000256" key="1">
    <source>
        <dbReference type="ARBA" id="ARBA00004141"/>
    </source>
</evidence>
<keyword evidence="6" id="KW-0406">Ion transport</keyword>
<comment type="similarity">
    <text evidence="2">Belongs to the TrkH potassium transport family. HKT (TC 2.A.38.3) subfamily.</text>
</comment>
<dbReference type="PANTHER" id="PTHR31064:SF30">
    <property type="entry name" value="HIGH-AFFINITY POTASSIUM TRANSPORT PROTEIN-RELATED"/>
    <property type="match status" value="1"/>
</dbReference>
<feature type="compositionally biased region" description="Polar residues" evidence="8">
    <location>
        <begin position="1"/>
        <end position="16"/>
    </location>
</feature>
<name>A0A2G2Z1I6_CAPAN</name>
<keyword evidence="5 9" id="KW-1133">Transmembrane helix</keyword>
<reference evidence="10 11" key="2">
    <citation type="journal article" date="2017" name="Genome Biol.">
        <title>New reference genome sequences of hot pepper reveal the massive evolution of plant disease-resistance genes by retroduplication.</title>
        <authorList>
            <person name="Kim S."/>
            <person name="Park J."/>
            <person name="Yeom S.I."/>
            <person name="Kim Y.M."/>
            <person name="Seo E."/>
            <person name="Kim K.T."/>
            <person name="Kim M.S."/>
            <person name="Lee J.M."/>
            <person name="Cheong K."/>
            <person name="Shin H.S."/>
            <person name="Kim S.B."/>
            <person name="Han K."/>
            <person name="Lee J."/>
            <person name="Park M."/>
            <person name="Lee H.A."/>
            <person name="Lee H.Y."/>
            <person name="Lee Y."/>
            <person name="Oh S."/>
            <person name="Lee J.H."/>
            <person name="Choi E."/>
            <person name="Choi E."/>
            <person name="Lee S.E."/>
            <person name="Jeon J."/>
            <person name="Kim H."/>
            <person name="Choi G."/>
            <person name="Song H."/>
            <person name="Lee J."/>
            <person name="Lee S.C."/>
            <person name="Kwon J.K."/>
            <person name="Lee H.Y."/>
            <person name="Koo N."/>
            <person name="Hong Y."/>
            <person name="Kim R.W."/>
            <person name="Kang W.H."/>
            <person name="Huh J.H."/>
            <person name="Kang B.C."/>
            <person name="Yang T.J."/>
            <person name="Lee Y.H."/>
            <person name="Bennetzen J.L."/>
            <person name="Choi D."/>
        </authorList>
    </citation>
    <scope>NUCLEOTIDE SEQUENCE [LARGE SCALE GENOMIC DNA]</scope>
    <source>
        <strain evidence="11">cv. CM334</strain>
    </source>
</reference>
<evidence type="ECO:0000256" key="9">
    <source>
        <dbReference type="SAM" id="Phobius"/>
    </source>
</evidence>
<proteinExistence type="inferred from homology"/>
<evidence type="ECO:0000256" key="5">
    <source>
        <dbReference type="ARBA" id="ARBA00022989"/>
    </source>
</evidence>
<comment type="caution">
    <text evidence="10">The sequence shown here is derived from an EMBL/GenBank/DDBJ whole genome shotgun (WGS) entry which is preliminary data.</text>
</comment>
<evidence type="ECO:0000256" key="8">
    <source>
        <dbReference type="SAM" id="MobiDB-lite"/>
    </source>
</evidence>
<evidence type="ECO:0000313" key="10">
    <source>
        <dbReference type="EMBL" id="PHT75843.1"/>
    </source>
</evidence>
<dbReference type="GO" id="GO:0005886">
    <property type="term" value="C:plasma membrane"/>
    <property type="evidence" value="ECO:0000318"/>
    <property type="project" value="GO_Central"/>
</dbReference>
<feature type="transmembrane region" description="Helical" evidence="9">
    <location>
        <begin position="234"/>
        <end position="254"/>
    </location>
</feature>
<dbReference type="Proteomes" id="UP000222542">
    <property type="component" value="Unassembled WGS sequence"/>
</dbReference>
<dbReference type="InterPro" id="IPR003445">
    <property type="entry name" value="Cat_transpt"/>
</dbReference>
<sequence>MVTDTVSSNHPTTASEQAEKEVAEELKTMDGESVPLTKENEIKPKEEDSPSPVVSLTEQVVKPFWVELGYFMIFSFLGFLALNVTKPRTLPSFRPHNLDVFFTSVSATTVSSMSTVEMEVFSNAQLVFMTILMFLGGEAFTSFLRLQLMKLKLVKKQSVLQNNDAFDHSSSSNGEGLLLILIPQILLGNTLYAPSLRFVIWFLWKFTKRQEFENILKNSKRVGYSHIFPRFETIAIAITVLAFISVQFVAFCSLEWNSEATAGLSTYQKLVGSLFEVVNTRHTGQSVFDISSFSPAIIVLFALMM</sequence>
<gene>
    <name evidence="10" type="ORF">T459_19365</name>
</gene>
<evidence type="ECO:0000313" key="11">
    <source>
        <dbReference type="Proteomes" id="UP000222542"/>
    </source>
</evidence>
<keyword evidence="11" id="KW-1185">Reference proteome</keyword>
<reference evidence="10 11" key="1">
    <citation type="journal article" date="2014" name="Nat. Genet.">
        <title>Genome sequence of the hot pepper provides insights into the evolution of pungency in Capsicum species.</title>
        <authorList>
            <person name="Kim S."/>
            <person name="Park M."/>
            <person name="Yeom S.I."/>
            <person name="Kim Y.M."/>
            <person name="Lee J.M."/>
            <person name="Lee H.A."/>
            <person name="Seo E."/>
            <person name="Choi J."/>
            <person name="Cheong K."/>
            <person name="Kim K.T."/>
            <person name="Jung K."/>
            <person name="Lee G.W."/>
            <person name="Oh S.K."/>
            <person name="Bae C."/>
            <person name="Kim S.B."/>
            <person name="Lee H.Y."/>
            <person name="Kim S.Y."/>
            <person name="Kim M.S."/>
            <person name="Kang B.C."/>
            <person name="Jo Y.D."/>
            <person name="Yang H.B."/>
            <person name="Jeong H.J."/>
            <person name="Kang W.H."/>
            <person name="Kwon J.K."/>
            <person name="Shin C."/>
            <person name="Lim J.Y."/>
            <person name="Park J.H."/>
            <person name="Huh J.H."/>
            <person name="Kim J.S."/>
            <person name="Kim B.D."/>
            <person name="Cohen O."/>
            <person name="Paran I."/>
            <person name="Suh M.C."/>
            <person name="Lee S.B."/>
            <person name="Kim Y.K."/>
            <person name="Shin Y."/>
            <person name="Noh S.J."/>
            <person name="Park J."/>
            <person name="Seo Y.S."/>
            <person name="Kwon S.Y."/>
            <person name="Kim H.A."/>
            <person name="Park J.M."/>
            <person name="Kim H.J."/>
            <person name="Choi S.B."/>
            <person name="Bosland P.W."/>
            <person name="Reeves G."/>
            <person name="Jo S.H."/>
            <person name="Lee B.W."/>
            <person name="Cho H.T."/>
            <person name="Choi H.S."/>
            <person name="Lee M.S."/>
            <person name="Yu Y."/>
            <person name="Do Choi Y."/>
            <person name="Park B.S."/>
            <person name="van Deynze A."/>
            <person name="Ashrafi H."/>
            <person name="Hill T."/>
            <person name="Kim W.T."/>
            <person name="Pai H.S."/>
            <person name="Ahn H.K."/>
            <person name="Yeam I."/>
            <person name="Giovannoni J.J."/>
            <person name="Rose J.K."/>
            <person name="Sorensen I."/>
            <person name="Lee S.J."/>
            <person name="Kim R.W."/>
            <person name="Choi I.Y."/>
            <person name="Choi B.S."/>
            <person name="Lim J.S."/>
            <person name="Lee Y.H."/>
            <person name="Choi D."/>
        </authorList>
    </citation>
    <scope>NUCLEOTIDE SEQUENCE [LARGE SCALE GENOMIC DNA]</scope>
    <source>
        <strain evidence="11">cv. CM334</strain>
    </source>
</reference>
<evidence type="ECO:0000256" key="7">
    <source>
        <dbReference type="ARBA" id="ARBA00023136"/>
    </source>
</evidence>
<keyword evidence="3" id="KW-0813">Transport</keyword>
<evidence type="ECO:0000256" key="2">
    <source>
        <dbReference type="ARBA" id="ARBA00010864"/>
    </source>
</evidence>
<feature type="compositionally biased region" description="Basic and acidic residues" evidence="8">
    <location>
        <begin position="38"/>
        <end position="48"/>
    </location>
</feature>
<evidence type="ECO:0000256" key="4">
    <source>
        <dbReference type="ARBA" id="ARBA00022692"/>
    </source>
</evidence>
<feature type="compositionally biased region" description="Basic and acidic residues" evidence="8">
    <location>
        <begin position="17"/>
        <end position="30"/>
    </location>
</feature>
<dbReference type="InterPro" id="IPR051143">
    <property type="entry name" value="TrkH_K-transport"/>
</dbReference>
<evidence type="ECO:0000256" key="3">
    <source>
        <dbReference type="ARBA" id="ARBA00022448"/>
    </source>
</evidence>
<protein>
    <submittedName>
        <fullName evidence="10">Sodium transporter HKT1</fullName>
    </submittedName>
</protein>
<dbReference type="Gramene" id="PHT75843">
    <property type="protein sequence ID" value="PHT75843"/>
    <property type="gene ID" value="T459_19365"/>
</dbReference>
<dbReference type="STRING" id="4072.A0A2G2Z1I6"/>
<organism evidence="10 11">
    <name type="scientific">Capsicum annuum</name>
    <name type="common">Capsicum pepper</name>
    <dbReference type="NCBI Taxonomy" id="4072"/>
    <lineage>
        <taxon>Eukaryota</taxon>
        <taxon>Viridiplantae</taxon>
        <taxon>Streptophyta</taxon>
        <taxon>Embryophyta</taxon>
        <taxon>Tracheophyta</taxon>
        <taxon>Spermatophyta</taxon>
        <taxon>Magnoliopsida</taxon>
        <taxon>eudicotyledons</taxon>
        <taxon>Gunneridae</taxon>
        <taxon>Pentapetalae</taxon>
        <taxon>asterids</taxon>
        <taxon>lamiids</taxon>
        <taxon>Solanales</taxon>
        <taxon>Solanaceae</taxon>
        <taxon>Solanoideae</taxon>
        <taxon>Capsiceae</taxon>
        <taxon>Capsicum</taxon>
    </lineage>
</organism>
<comment type="subcellular location">
    <subcellularLocation>
        <location evidence="1">Membrane</location>
        <topology evidence="1">Multi-pass membrane protein</topology>
    </subcellularLocation>
</comment>
<dbReference type="OMA" id="QSIGYDH"/>
<accession>A0A2G2Z1I6</accession>
<feature type="transmembrane region" description="Helical" evidence="9">
    <location>
        <begin position="64"/>
        <end position="84"/>
    </location>
</feature>
<keyword evidence="4 9" id="KW-0812">Transmembrane</keyword>
<dbReference type="PANTHER" id="PTHR31064">
    <property type="entry name" value="POTASSIUM TRANSPORT PROTEIN DDB_G0292412-RELATED"/>
    <property type="match status" value="1"/>
</dbReference>
<dbReference type="AlphaFoldDB" id="A0A2G2Z1I6"/>
<dbReference type="EMBL" id="AYRZ02000007">
    <property type="protein sequence ID" value="PHT75843.1"/>
    <property type="molecule type" value="Genomic_DNA"/>
</dbReference>
<dbReference type="Pfam" id="PF02386">
    <property type="entry name" value="TrkH"/>
    <property type="match status" value="1"/>
</dbReference>
<feature type="transmembrane region" description="Helical" evidence="9">
    <location>
        <begin position="126"/>
        <end position="146"/>
    </location>
</feature>
<evidence type="ECO:0000256" key="6">
    <source>
        <dbReference type="ARBA" id="ARBA00023065"/>
    </source>
</evidence>
<feature type="region of interest" description="Disordered" evidence="8">
    <location>
        <begin position="1"/>
        <end position="50"/>
    </location>
</feature>
<keyword evidence="7 9" id="KW-0472">Membrane</keyword>
<dbReference type="GO" id="GO:0015081">
    <property type="term" value="F:sodium ion transmembrane transporter activity"/>
    <property type="evidence" value="ECO:0000318"/>
    <property type="project" value="GO_Central"/>
</dbReference>